<dbReference type="OrthoDB" id="7160352at2"/>
<dbReference type="InterPro" id="IPR037914">
    <property type="entry name" value="SpoVT-AbrB_sf"/>
</dbReference>
<accession>A0A366EIR8</accession>
<protein>
    <submittedName>
        <fullName evidence="3">AbrB family transcriptional regulator</fullName>
    </submittedName>
</protein>
<gene>
    <name evidence="3" type="ORF">DFR50_1537</name>
</gene>
<dbReference type="EMBL" id="QNRK01000053">
    <property type="protein sequence ID" value="RBP02307.1"/>
    <property type="molecule type" value="Genomic_DNA"/>
</dbReference>
<dbReference type="NCBIfam" id="TIGR01439">
    <property type="entry name" value="lp_hng_hel_AbrB"/>
    <property type="match status" value="1"/>
</dbReference>
<dbReference type="AlphaFoldDB" id="A0A366EIR8"/>
<evidence type="ECO:0000259" key="2">
    <source>
        <dbReference type="SMART" id="SM00966"/>
    </source>
</evidence>
<dbReference type="SUPFAM" id="SSF89447">
    <property type="entry name" value="AbrB/MazE/MraZ-like"/>
    <property type="match status" value="1"/>
</dbReference>
<dbReference type="Pfam" id="PF04014">
    <property type="entry name" value="MazE_antitoxin"/>
    <property type="match status" value="1"/>
</dbReference>
<evidence type="ECO:0000313" key="3">
    <source>
        <dbReference type="EMBL" id="RBP02307.1"/>
    </source>
</evidence>
<proteinExistence type="predicted"/>
<dbReference type="RefSeq" id="WP_113893558.1">
    <property type="nucleotide sequence ID" value="NZ_QNRK01000053.1"/>
</dbReference>
<evidence type="ECO:0000313" key="4">
    <source>
        <dbReference type="Proteomes" id="UP000253529"/>
    </source>
</evidence>
<dbReference type="SMART" id="SM00966">
    <property type="entry name" value="SpoVT_AbrB"/>
    <property type="match status" value="1"/>
</dbReference>
<evidence type="ECO:0000256" key="1">
    <source>
        <dbReference type="SAM" id="MobiDB-lite"/>
    </source>
</evidence>
<dbReference type="Gene3D" id="2.10.260.10">
    <property type="match status" value="1"/>
</dbReference>
<dbReference type="InterPro" id="IPR007159">
    <property type="entry name" value="SpoVT-AbrB_dom"/>
</dbReference>
<reference evidence="3 4" key="1">
    <citation type="submission" date="2018-06" db="EMBL/GenBank/DDBJ databases">
        <title>Genomic Encyclopedia of Type Strains, Phase IV (KMG-IV): sequencing the most valuable type-strain genomes for metagenomic binning, comparative biology and taxonomic classification.</title>
        <authorList>
            <person name="Goeker M."/>
        </authorList>
    </citation>
    <scope>NUCLEOTIDE SEQUENCE [LARGE SCALE GENOMIC DNA]</scope>
    <source>
        <strain evidence="3 4">DSM 24875</strain>
    </source>
</reference>
<comment type="caution">
    <text evidence="3">The sequence shown here is derived from an EMBL/GenBank/DDBJ whole genome shotgun (WGS) entry which is preliminary data.</text>
</comment>
<dbReference type="Proteomes" id="UP000253529">
    <property type="component" value="Unassembled WGS sequence"/>
</dbReference>
<sequence length="91" mass="10011">MTLTNKSSTVVSTKGQVILPKAIRESKGWRAGQKLVVEETREGILLRPASPFPPTEPKDVFGSLSHHGKRLSDEDIEKALRAAAKRRYAGD</sequence>
<dbReference type="GO" id="GO:0003677">
    <property type="term" value="F:DNA binding"/>
    <property type="evidence" value="ECO:0007669"/>
    <property type="project" value="InterPro"/>
</dbReference>
<feature type="region of interest" description="Disordered" evidence="1">
    <location>
        <begin position="47"/>
        <end position="69"/>
    </location>
</feature>
<feature type="domain" description="SpoVT-AbrB" evidence="2">
    <location>
        <begin position="9"/>
        <end position="54"/>
    </location>
</feature>
<keyword evidence="4" id="KW-1185">Reference proteome</keyword>
<name>A0A366EIR8_9HYPH</name>
<organism evidence="3 4">
    <name type="scientific">Roseiarcus fermentans</name>
    <dbReference type="NCBI Taxonomy" id="1473586"/>
    <lineage>
        <taxon>Bacteria</taxon>
        <taxon>Pseudomonadati</taxon>
        <taxon>Pseudomonadota</taxon>
        <taxon>Alphaproteobacteria</taxon>
        <taxon>Hyphomicrobiales</taxon>
        <taxon>Roseiarcaceae</taxon>
        <taxon>Roseiarcus</taxon>
    </lineage>
</organism>